<feature type="binding site" evidence="9">
    <location>
        <position position="16"/>
    </location>
    <ligand>
        <name>Mg(2+)</name>
        <dbReference type="ChEBI" id="CHEBI:18420"/>
    </ligand>
</feature>
<dbReference type="InterPro" id="IPR006323">
    <property type="entry name" value="Phosphonoacetald_hydro"/>
</dbReference>
<keyword evidence="4 9" id="KW-0460">Magnesium</keyword>
<dbReference type="RefSeq" id="WP_120015306.1">
    <property type="nucleotide sequence ID" value="NZ_QZWZ01000012.1"/>
</dbReference>
<dbReference type="SFLD" id="SFLDS00003">
    <property type="entry name" value="Haloacid_Dehalogenase"/>
    <property type="match status" value="1"/>
</dbReference>
<dbReference type="AlphaFoldDB" id="A0A3A5L4L2"/>
<evidence type="ECO:0000256" key="7">
    <source>
        <dbReference type="ARBA" id="ARBA00056573"/>
    </source>
</evidence>
<feature type="active site" description="Nucleophile" evidence="9">
    <location>
        <position position="14"/>
    </location>
</feature>
<dbReference type="GO" id="GO:0006281">
    <property type="term" value="P:DNA repair"/>
    <property type="evidence" value="ECO:0007669"/>
    <property type="project" value="TreeGrafter"/>
</dbReference>
<feature type="active site" description="Schiff-base intermediate with substrate" evidence="9">
    <location>
        <position position="55"/>
    </location>
</feature>
<dbReference type="NCBIfam" id="TIGR01422">
    <property type="entry name" value="phosphonatase"/>
    <property type="match status" value="1"/>
</dbReference>
<evidence type="ECO:0000256" key="3">
    <source>
        <dbReference type="ARBA" id="ARBA00022801"/>
    </source>
</evidence>
<evidence type="ECO:0000313" key="11">
    <source>
        <dbReference type="Proteomes" id="UP000272706"/>
    </source>
</evidence>
<gene>
    <name evidence="9" type="primary">phnX</name>
    <name evidence="10" type="ORF">D3227_17390</name>
</gene>
<comment type="caution">
    <text evidence="10">The sequence shown here is derived from an EMBL/GenBank/DDBJ whole genome shotgun (WGS) entry which is preliminary data.</text>
</comment>
<keyword evidence="5 9" id="KW-0704">Schiff base</keyword>
<dbReference type="SUPFAM" id="SSF56784">
    <property type="entry name" value="HAD-like"/>
    <property type="match status" value="1"/>
</dbReference>
<comment type="similarity">
    <text evidence="9">Belongs to the HAD-like hydrolase superfamily. PhnX family.</text>
</comment>
<accession>A0A3A5L4L2</accession>
<organism evidence="10 11">
    <name type="scientific">Mesorhizobium waimense</name>
    <dbReference type="NCBI Taxonomy" id="1300307"/>
    <lineage>
        <taxon>Bacteria</taxon>
        <taxon>Pseudomonadati</taxon>
        <taxon>Pseudomonadota</taxon>
        <taxon>Alphaproteobacteria</taxon>
        <taxon>Hyphomicrobiales</taxon>
        <taxon>Phyllobacteriaceae</taxon>
        <taxon>Mesorhizobium</taxon>
    </lineage>
</organism>
<dbReference type="PANTHER" id="PTHR43434:SF19">
    <property type="entry name" value="PHOSPHONOACETALDEHYDE HYDROLASE"/>
    <property type="match status" value="1"/>
</dbReference>
<protein>
    <recommendedName>
        <fullName evidence="8 9">Phosphonoacetaldehyde hydrolase</fullName>
        <shortName evidence="9">Phosphonatase</shortName>
        <ecNumber evidence="8 9">3.11.1.1</ecNumber>
    </recommendedName>
    <alternativeName>
        <fullName evidence="9">Phosphonoacetaldehyde phosphonohydrolase</fullName>
    </alternativeName>
</protein>
<dbReference type="Proteomes" id="UP000272706">
    <property type="component" value="Unassembled WGS sequence"/>
</dbReference>
<name>A0A3A5L4L2_9HYPH</name>
<dbReference type="GO" id="GO:0050194">
    <property type="term" value="F:phosphonoacetaldehyde hydrolase activity"/>
    <property type="evidence" value="ECO:0007669"/>
    <property type="project" value="UniProtKB-UniRule"/>
</dbReference>
<dbReference type="GO" id="GO:0019700">
    <property type="term" value="P:organic phosphonate catabolic process"/>
    <property type="evidence" value="ECO:0007669"/>
    <property type="project" value="InterPro"/>
</dbReference>
<comment type="cofactor">
    <cofactor evidence="9">
        <name>Mg(2+)</name>
        <dbReference type="ChEBI" id="CHEBI:18420"/>
    </cofactor>
    <text evidence="9">Binds 1 Mg(2+) ion per subunit.</text>
</comment>
<dbReference type="EC" id="3.11.1.1" evidence="8 9"/>
<evidence type="ECO:0000313" key="10">
    <source>
        <dbReference type="EMBL" id="RJT38585.1"/>
    </source>
</evidence>
<dbReference type="OrthoDB" id="5504491at2"/>
<comment type="subunit">
    <text evidence="1 9">Homodimer.</text>
</comment>
<comment type="catalytic activity">
    <reaction evidence="6 9">
        <text>phosphonoacetaldehyde + H2O = acetaldehyde + phosphate + H(+)</text>
        <dbReference type="Rhea" id="RHEA:18905"/>
        <dbReference type="ChEBI" id="CHEBI:15343"/>
        <dbReference type="ChEBI" id="CHEBI:15377"/>
        <dbReference type="ChEBI" id="CHEBI:15378"/>
        <dbReference type="ChEBI" id="CHEBI:43474"/>
        <dbReference type="ChEBI" id="CHEBI:58383"/>
        <dbReference type="EC" id="3.11.1.1"/>
    </reaction>
</comment>
<keyword evidence="3 9" id="KW-0378">Hydrolase</keyword>
<reference evidence="10 11" key="1">
    <citation type="submission" date="2018-09" db="EMBL/GenBank/DDBJ databases">
        <title>Mesorhizobium carmichaelinearum sp. nov. isolated from Carmichaelinea spp. root nodules in New Zealand.</title>
        <authorList>
            <person name="De Meyer S.E."/>
        </authorList>
    </citation>
    <scope>NUCLEOTIDE SEQUENCE [LARGE SCALE GENOMIC DNA]</scope>
    <source>
        <strain evidence="10 11">ICMP19557</strain>
    </source>
</reference>
<sequence>MMATQGLLRAVVFDWAGTVVDHGSLAPMGVFVEAFAEFGVAISVDEARGPMGMAKRPHIAALMALPRVAAAWAKQRGHAPTEADIDVVYAVFVPKNRAVAARFSDVIPGVADVVAALRARGLKIGSTTGYTRDIMAEILPVAAGQGFSPDCLVCTGDTPDGRPTPFMLWKALTELGVYPPWLSVKIDDTEVGIAEGTNAGAWTVGVAVTGNVFGHTLAETQALAPDVFRKKRVEAIARLTAAGAHYVVNGVADLLPIIAAIEGRLRRGERP</sequence>
<evidence type="ECO:0000256" key="1">
    <source>
        <dbReference type="ARBA" id="ARBA00011738"/>
    </source>
</evidence>
<dbReference type="GO" id="GO:0008967">
    <property type="term" value="F:phosphoglycolate phosphatase activity"/>
    <property type="evidence" value="ECO:0007669"/>
    <property type="project" value="TreeGrafter"/>
</dbReference>
<dbReference type="HAMAP" id="MF_01375">
    <property type="entry name" value="PhnX"/>
    <property type="match status" value="1"/>
</dbReference>
<dbReference type="Gene3D" id="1.10.150.240">
    <property type="entry name" value="Putative phosphatase, domain 2"/>
    <property type="match status" value="1"/>
</dbReference>
<dbReference type="FunFam" id="1.10.150.240:FF:000006">
    <property type="entry name" value="Phosphonoacetaldehyde hydrolase"/>
    <property type="match status" value="1"/>
</dbReference>
<proteinExistence type="inferred from homology"/>
<feature type="binding site" evidence="9">
    <location>
        <position position="14"/>
    </location>
    <ligand>
        <name>Mg(2+)</name>
        <dbReference type="ChEBI" id="CHEBI:18420"/>
    </ligand>
</feature>
<dbReference type="InterPro" id="IPR023198">
    <property type="entry name" value="PGP-like_dom2"/>
</dbReference>
<dbReference type="PANTHER" id="PTHR43434">
    <property type="entry name" value="PHOSPHOGLYCOLATE PHOSPHATASE"/>
    <property type="match status" value="1"/>
</dbReference>
<dbReference type="GO" id="GO:0005829">
    <property type="term" value="C:cytosol"/>
    <property type="evidence" value="ECO:0007669"/>
    <property type="project" value="TreeGrafter"/>
</dbReference>
<dbReference type="InterPro" id="IPR036412">
    <property type="entry name" value="HAD-like_sf"/>
</dbReference>
<dbReference type="GO" id="GO:0000287">
    <property type="term" value="F:magnesium ion binding"/>
    <property type="evidence" value="ECO:0007669"/>
    <property type="project" value="UniProtKB-UniRule"/>
</dbReference>
<dbReference type="EMBL" id="QZWZ01000012">
    <property type="protein sequence ID" value="RJT38585.1"/>
    <property type="molecule type" value="Genomic_DNA"/>
</dbReference>
<evidence type="ECO:0000256" key="6">
    <source>
        <dbReference type="ARBA" id="ARBA00052005"/>
    </source>
</evidence>
<evidence type="ECO:0000256" key="2">
    <source>
        <dbReference type="ARBA" id="ARBA00022723"/>
    </source>
</evidence>
<dbReference type="SFLD" id="SFLDG01129">
    <property type="entry name" value="C1.5:_HAD__Beta-PGM__Phosphata"/>
    <property type="match status" value="1"/>
</dbReference>
<evidence type="ECO:0000256" key="5">
    <source>
        <dbReference type="ARBA" id="ARBA00023270"/>
    </source>
</evidence>
<dbReference type="Pfam" id="PF00702">
    <property type="entry name" value="Hydrolase"/>
    <property type="match status" value="1"/>
</dbReference>
<evidence type="ECO:0000256" key="4">
    <source>
        <dbReference type="ARBA" id="ARBA00022842"/>
    </source>
</evidence>
<feature type="binding site" evidence="9">
    <location>
        <position position="188"/>
    </location>
    <ligand>
        <name>Mg(2+)</name>
        <dbReference type="ChEBI" id="CHEBI:18420"/>
    </ligand>
</feature>
<keyword evidence="11" id="KW-1185">Reference proteome</keyword>
<comment type="function">
    <text evidence="7 9">Involved in phosphonate degradation.</text>
</comment>
<keyword evidence="2 9" id="KW-0479">Metal-binding</keyword>
<dbReference type="Gene3D" id="3.40.50.1000">
    <property type="entry name" value="HAD superfamily/HAD-like"/>
    <property type="match status" value="1"/>
</dbReference>
<evidence type="ECO:0000256" key="8">
    <source>
        <dbReference type="ARBA" id="ARBA00066472"/>
    </source>
</evidence>
<evidence type="ECO:0000256" key="9">
    <source>
        <dbReference type="HAMAP-Rule" id="MF_01375"/>
    </source>
</evidence>
<dbReference type="InterPro" id="IPR050155">
    <property type="entry name" value="HAD-like_hydrolase_sf"/>
</dbReference>
<dbReference type="InterPro" id="IPR023214">
    <property type="entry name" value="HAD_sf"/>
</dbReference>